<evidence type="ECO:0000256" key="1">
    <source>
        <dbReference type="ARBA" id="ARBA00004651"/>
    </source>
</evidence>
<keyword evidence="4 8" id="KW-1003">Cell membrane</keyword>
<dbReference type="InterPro" id="IPR002781">
    <property type="entry name" value="TM_pro_TauE-like"/>
</dbReference>
<feature type="transmembrane region" description="Helical" evidence="8">
    <location>
        <begin position="94"/>
        <end position="111"/>
    </location>
</feature>
<feature type="transmembrane region" description="Helical" evidence="8">
    <location>
        <begin position="164"/>
        <end position="185"/>
    </location>
</feature>
<dbReference type="Pfam" id="PF01925">
    <property type="entry name" value="TauE"/>
    <property type="match status" value="1"/>
</dbReference>
<name>A0A964RKZ6_9CLOT</name>
<evidence type="ECO:0000256" key="7">
    <source>
        <dbReference type="ARBA" id="ARBA00023136"/>
    </source>
</evidence>
<dbReference type="PANTHER" id="PTHR30269:SF37">
    <property type="entry name" value="MEMBRANE TRANSPORTER PROTEIN"/>
    <property type="match status" value="1"/>
</dbReference>
<reference evidence="9" key="1">
    <citation type="submission" date="2019-12" db="EMBL/GenBank/DDBJ databases">
        <title>Microbes associate with the intestines of laboratory mice.</title>
        <authorList>
            <person name="Navarre W."/>
            <person name="Wong E."/>
        </authorList>
    </citation>
    <scope>NUCLEOTIDE SEQUENCE</scope>
    <source>
        <strain evidence="9">NM79_F5</strain>
    </source>
</reference>
<dbReference type="AlphaFoldDB" id="A0A964RKZ6"/>
<feature type="transmembrane region" description="Helical" evidence="8">
    <location>
        <begin position="224"/>
        <end position="242"/>
    </location>
</feature>
<organism evidence="9 10">
    <name type="scientific">Clostridium chromiireducens</name>
    <dbReference type="NCBI Taxonomy" id="225345"/>
    <lineage>
        <taxon>Bacteria</taxon>
        <taxon>Bacillati</taxon>
        <taxon>Bacillota</taxon>
        <taxon>Clostridia</taxon>
        <taxon>Eubacteriales</taxon>
        <taxon>Clostridiaceae</taxon>
        <taxon>Clostridium</taxon>
    </lineage>
</organism>
<evidence type="ECO:0000256" key="3">
    <source>
        <dbReference type="ARBA" id="ARBA00022448"/>
    </source>
</evidence>
<dbReference type="InterPro" id="IPR052017">
    <property type="entry name" value="TSUP"/>
</dbReference>
<accession>A0A964RKZ6</accession>
<dbReference type="EMBL" id="WSRQ01000009">
    <property type="protein sequence ID" value="MVX63498.1"/>
    <property type="molecule type" value="Genomic_DNA"/>
</dbReference>
<evidence type="ECO:0000256" key="8">
    <source>
        <dbReference type="RuleBase" id="RU363041"/>
    </source>
</evidence>
<evidence type="ECO:0000313" key="9">
    <source>
        <dbReference type="EMBL" id="MVX63498.1"/>
    </source>
</evidence>
<feature type="transmembrane region" description="Helical" evidence="8">
    <location>
        <begin position="126"/>
        <end position="152"/>
    </location>
</feature>
<feature type="transmembrane region" description="Helical" evidence="8">
    <location>
        <begin position="68"/>
        <end position="87"/>
    </location>
</feature>
<evidence type="ECO:0000256" key="6">
    <source>
        <dbReference type="ARBA" id="ARBA00022989"/>
    </source>
</evidence>
<dbReference type="Proteomes" id="UP000656077">
    <property type="component" value="Unassembled WGS sequence"/>
</dbReference>
<sequence length="244" mass="26821">MQNLFLFLSTVLAYFIKAITGFGNTLVMGSLFSFMVPNRLTTPIDLIFSIPTNIYIVWRERKNVSLKVVVPLSLMLLAGIIPGTLLLKVGNDRLLKAILGIVVVGMALEMLTRKQVQDTNKKTNPFFLTAIGITSGILAGLYGIGALLVAYISRSSDNKGQFRGNICCVFLVDNVFRFFLYLFTGIINKEIFITTLILSPAVIIGMIIGVKVDSGMKEDTVKKVVISLLVISGTILFVKSLLNY</sequence>
<comment type="subcellular location">
    <subcellularLocation>
        <location evidence="1 8">Cell membrane</location>
        <topology evidence="1 8">Multi-pass membrane protein</topology>
    </subcellularLocation>
</comment>
<dbReference type="RefSeq" id="WP_160358636.1">
    <property type="nucleotide sequence ID" value="NZ_WSRQ01000009.1"/>
</dbReference>
<dbReference type="GO" id="GO:0005886">
    <property type="term" value="C:plasma membrane"/>
    <property type="evidence" value="ECO:0007669"/>
    <property type="project" value="UniProtKB-SubCell"/>
</dbReference>
<evidence type="ECO:0000256" key="2">
    <source>
        <dbReference type="ARBA" id="ARBA00009142"/>
    </source>
</evidence>
<keyword evidence="3" id="KW-0813">Transport</keyword>
<keyword evidence="5 8" id="KW-0812">Transmembrane</keyword>
<protein>
    <recommendedName>
        <fullName evidence="8">Probable membrane transporter protein</fullName>
    </recommendedName>
</protein>
<dbReference type="PANTHER" id="PTHR30269">
    <property type="entry name" value="TRANSMEMBRANE PROTEIN YFCA"/>
    <property type="match status" value="1"/>
</dbReference>
<evidence type="ECO:0000313" key="10">
    <source>
        <dbReference type="Proteomes" id="UP000656077"/>
    </source>
</evidence>
<evidence type="ECO:0000256" key="4">
    <source>
        <dbReference type="ARBA" id="ARBA00022475"/>
    </source>
</evidence>
<evidence type="ECO:0000256" key="5">
    <source>
        <dbReference type="ARBA" id="ARBA00022692"/>
    </source>
</evidence>
<comment type="caution">
    <text evidence="9">The sequence shown here is derived from an EMBL/GenBank/DDBJ whole genome shotgun (WGS) entry which is preliminary data.</text>
</comment>
<comment type="similarity">
    <text evidence="2 8">Belongs to the 4-toluene sulfonate uptake permease (TSUP) (TC 2.A.102) family.</text>
</comment>
<keyword evidence="6 8" id="KW-1133">Transmembrane helix</keyword>
<keyword evidence="7 8" id="KW-0472">Membrane</keyword>
<feature type="transmembrane region" description="Helical" evidence="8">
    <location>
        <begin position="191"/>
        <end position="212"/>
    </location>
</feature>
<gene>
    <name evidence="9" type="ORF">GKZ28_07305</name>
</gene>
<proteinExistence type="inferred from homology"/>